<evidence type="ECO:0000313" key="5">
    <source>
        <dbReference type="EMBL" id="BBZ26103.1"/>
    </source>
</evidence>
<accession>A0A7I7XAX7</accession>
<dbReference type="InterPro" id="IPR011032">
    <property type="entry name" value="GroES-like_sf"/>
</dbReference>
<dbReference type="InterPro" id="IPR013154">
    <property type="entry name" value="ADH-like_N"/>
</dbReference>
<keyword evidence="3" id="KW-0862">Zinc</keyword>
<protein>
    <submittedName>
        <fullName evidence="5">Putative zinc-binding alcohol dehydrogenase</fullName>
    </submittedName>
</protein>
<feature type="domain" description="Enoyl reductase (ER)" evidence="4">
    <location>
        <begin position="8"/>
        <end position="339"/>
    </location>
</feature>
<dbReference type="EMBL" id="AP022610">
    <property type="protein sequence ID" value="BBZ26103.1"/>
    <property type="molecule type" value="Genomic_DNA"/>
</dbReference>
<keyword evidence="2" id="KW-0479">Metal-binding</keyword>
<dbReference type="Gene3D" id="3.40.50.720">
    <property type="entry name" value="NAD(P)-binding Rossmann-like Domain"/>
    <property type="match status" value="1"/>
</dbReference>
<dbReference type="InterPro" id="IPR036291">
    <property type="entry name" value="NAD(P)-bd_dom_sf"/>
</dbReference>
<dbReference type="GO" id="GO:0046872">
    <property type="term" value="F:metal ion binding"/>
    <property type="evidence" value="ECO:0007669"/>
    <property type="project" value="UniProtKB-KW"/>
</dbReference>
<dbReference type="PANTHER" id="PTHR42813">
    <property type="entry name" value="ZINC-TYPE ALCOHOL DEHYDROGENASE-LIKE"/>
    <property type="match status" value="1"/>
</dbReference>
<comment type="cofactor">
    <cofactor evidence="1">
        <name>Zn(2+)</name>
        <dbReference type="ChEBI" id="CHEBI:29105"/>
    </cofactor>
</comment>
<dbReference type="PANTHER" id="PTHR42813:SF2">
    <property type="entry name" value="DEHYDROGENASE, ZINC-CONTAINING, PUTATIVE (AFU_ORTHOLOGUE AFUA_2G02810)-RELATED"/>
    <property type="match status" value="1"/>
</dbReference>
<evidence type="ECO:0000256" key="1">
    <source>
        <dbReference type="ARBA" id="ARBA00001947"/>
    </source>
</evidence>
<dbReference type="Gene3D" id="3.90.180.10">
    <property type="entry name" value="Medium-chain alcohol dehydrogenases, catalytic domain"/>
    <property type="match status" value="1"/>
</dbReference>
<reference evidence="5 6" key="1">
    <citation type="journal article" date="2019" name="Emerg. Microbes Infect.">
        <title>Comprehensive subspecies identification of 175 nontuberculous mycobacteria species based on 7547 genomic profiles.</title>
        <authorList>
            <person name="Matsumoto Y."/>
            <person name="Kinjo T."/>
            <person name="Motooka D."/>
            <person name="Nabeya D."/>
            <person name="Jung N."/>
            <person name="Uechi K."/>
            <person name="Horii T."/>
            <person name="Iida T."/>
            <person name="Fujita J."/>
            <person name="Nakamura S."/>
        </authorList>
    </citation>
    <scope>NUCLEOTIDE SEQUENCE [LARGE SCALE GENOMIC DNA]</scope>
    <source>
        <strain evidence="5 6">JCM 13574</strain>
    </source>
</reference>
<dbReference type="GO" id="GO:0016491">
    <property type="term" value="F:oxidoreductase activity"/>
    <property type="evidence" value="ECO:0007669"/>
    <property type="project" value="InterPro"/>
</dbReference>
<keyword evidence="6" id="KW-1185">Reference proteome</keyword>
<dbReference type="Pfam" id="PF08240">
    <property type="entry name" value="ADH_N"/>
    <property type="match status" value="1"/>
</dbReference>
<dbReference type="SUPFAM" id="SSF51735">
    <property type="entry name" value="NAD(P)-binding Rossmann-fold domains"/>
    <property type="match status" value="1"/>
</dbReference>
<dbReference type="Proteomes" id="UP000466517">
    <property type="component" value="Chromosome"/>
</dbReference>
<dbReference type="KEGG" id="mmag:MMAD_03980"/>
<evidence type="ECO:0000256" key="2">
    <source>
        <dbReference type="ARBA" id="ARBA00022723"/>
    </source>
</evidence>
<dbReference type="AlphaFoldDB" id="A0A7I7XAX7"/>
<organism evidence="5 6">
    <name type="scientific">Mycolicibacterium madagascariense</name>
    <dbReference type="NCBI Taxonomy" id="212765"/>
    <lineage>
        <taxon>Bacteria</taxon>
        <taxon>Bacillati</taxon>
        <taxon>Actinomycetota</taxon>
        <taxon>Actinomycetes</taxon>
        <taxon>Mycobacteriales</taxon>
        <taxon>Mycobacteriaceae</taxon>
        <taxon>Mycolicibacterium</taxon>
    </lineage>
</organism>
<gene>
    <name evidence="5" type="ORF">MMAD_03980</name>
</gene>
<evidence type="ECO:0000313" key="6">
    <source>
        <dbReference type="Proteomes" id="UP000466517"/>
    </source>
</evidence>
<sequence length="349" mass="34896">MRNVVITGPGAVEVRDAPDPVLPGPDGAVVGVEASAICGSDLHFYDGDLPVGDGVAVGHEFLGTVTEVGPEVSGVRVGDRVLAASVTGCGRCAGCATGNPVTCVRGMQIFGSGVLGGGQATAVAVPAADFQLLRIPDGVDDEAALLLTDNLSTGWIGAKKADIPPGGTVVVIGLGAVGLCAVRAAFAQGAGTVLAADPVAGRRALAVDSGAIAIEGPTIAAVLEHTGGRGADGVIDTVALDATLNDALACVRADGTVSVLGVHDLEPYPLPILMGLVRSLTLRMTTAPIQQTWPELIPLVANGSLRTDAIFTHRFPLAAAADAYAAVAARSPECVKVILEPGSSSPRSQ</sequence>
<evidence type="ECO:0000256" key="3">
    <source>
        <dbReference type="ARBA" id="ARBA00022833"/>
    </source>
</evidence>
<dbReference type="Pfam" id="PF00107">
    <property type="entry name" value="ADH_zinc_N"/>
    <property type="match status" value="1"/>
</dbReference>
<dbReference type="InterPro" id="IPR013149">
    <property type="entry name" value="ADH-like_C"/>
</dbReference>
<name>A0A7I7XAX7_9MYCO</name>
<proteinExistence type="predicted"/>
<dbReference type="InterPro" id="IPR020843">
    <property type="entry name" value="ER"/>
</dbReference>
<evidence type="ECO:0000259" key="4">
    <source>
        <dbReference type="SMART" id="SM00829"/>
    </source>
</evidence>
<dbReference type="RefSeq" id="WP_163731787.1">
    <property type="nucleotide sequence ID" value="NZ_AP022610.1"/>
</dbReference>
<dbReference type="SUPFAM" id="SSF50129">
    <property type="entry name" value="GroES-like"/>
    <property type="match status" value="1"/>
</dbReference>
<dbReference type="SMART" id="SM00829">
    <property type="entry name" value="PKS_ER"/>
    <property type="match status" value="1"/>
</dbReference>